<dbReference type="PROSITE" id="PS51156">
    <property type="entry name" value="ELM2"/>
    <property type="match status" value="1"/>
</dbReference>
<evidence type="ECO:0000256" key="12">
    <source>
        <dbReference type="ARBA" id="ARBA00023054"/>
    </source>
</evidence>
<keyword evidence="10" id="KW-0007">Acetylation</keyword>
<feature type="compositionally biased region" description="Basic and acidic residues" evidence="16">
    <location>
        <begin position="1026"/>
        <end position="1054"/>
    </location>
</feature>
<evidence type="ECO:0000256" key="3">
    <source>
        <dbReference type="ARBA" id="ARBA00022491"/>
    </source>
</evidence>
<feature type="compositionally biased region" description="Basic and acidic residues" evidence="16">
    <location>
        <begin position="1354"/>
        <end position="1367"/>
    </location>
</feature>
<evidence type="ECO:0000256" key="4">
    <source>
        <dbReference type="ARBA" id="ARBA00022499"/>
    </source>
</evidence>
<keyword evidence="4" id="KW-1017">Isopeptide bond</keyword>
<feature type="region of interest" description="Disordered" evidence="16">
    <location>
        <begin position="1"/>
        <end position="70"/>
    </location>
</feature>
<evidence type="ECO:0000256" key="7">
    <source>
        <dbReference type="ARBA" id="ARBA00022771"/>
    </source>
</evidence>
<evidence type="ECO:0000313" key="21">
    <source>
        <dbReference type="RefSeq" id="XP_022096937.1"/>
    </source>
</evidence>
<dbReference type="PROSITE" id="PS51038">
    <property type="entry name" value="BAH"/>
    <property type="match status" value="1"/>
</dbReference>
<dbReference type="OrthoDB" id="6147534at2759"/>
<feature type="region of interest" description="Disordered" evidence="16">
    <location>
        <begin position="1114"/>
        <end position="1446"/>
    </location>
</feature>
<feature type="region of interest" description="Disordered" evidence="16">
    <location>
        <begin position="492"/>
        <end position="1101"/>
    </location>
</feature>
<dbReference type="Pfam" id="PF03154">
    <property type="entry name" value="Atrophin-1"/>
    <property type="match status" value="2"/>
</dbReference>
<dbReference type="SMART" id="SM00717">
    <property type="entry name" value="SANT"/>
    <property type="match status" value="1"/>
</dbReference>
<dbReference type="FunFam" id="2.30.30.490:FF:000045">
    <property type="entry name" value="Predicted protein"/>
    <property type="match status" value="1"/>
</dbReference>
<dbReference type="InterPro" id="IPR001025">
    <property type="entry name" value="BAH_dom"/>
</dbReference>
<dbReference type="FunFam" id="1.10.10.60:FF:000052">
    <property type="entry name" value="Arginine-glutamic acid dipeptide (RE) repeats"/>
    <property type="match status" value="1"/>
</dbReference>
<dbReference type="InterPro" id="IPR001005">
    <property type="entry name" value="SANT/Myb"/>
</dbReference>
<dbReference type="InterPro" id="IPR002951">
    <property type="entry name" value="Atrophin-like"/>
</dbReference>
<evidence type="ECO:0000256" key="1">
    <source>
        <dbReference type="ARBA" id="ARBA00004123"/>
    </source>
</evidence>
<organism evidence="20 21">
    <name type="scientific">Acanthaster planci</name>
    <name type="common">Crown-of-thorns starfish</name>
    <dbReference type="NCBI Taxonomy" id="133434"/>
    <lineage>
        <taxon>Eukaryota</taxon>
        <taxon>Metazoa</taxon>
        <taxon>Echinodermata</taxon>
        <taxon>Eleutherozoa</taxon>
        <taxon>Asterozoa</taxon>
        <taxon>Asteroidea</taxon>
        <taxon>Valvatacea</taxon>
        <taxon>Valvatida</taxon>
        <taxon>Acanthasteridae</taxon>
        <taxon>Acanthaster</taxon>
    </lineage>
</organism>
<evidence type="ECO:0000313" key="20">
    <source>
        <dbReference type="Proteomes" id="UP000694845"/>
    </source>
</evidence>
<gene>
    <name evidence="21" type="primary">LOC110982660</name>
</gene>
<feature type="compositionally biased region" description="Pro residues" evidence="16">
    <location>
        <begin position="1879"/>
        <end position="1889"/>
    </location>
</feature>
<feature type="compositionally biased region" description="Basic and acidic residues" evidence="16">
    <location>
        <begin position="1332"/>
        <end position="1345"/>
    </location>
</feature>
<feature type="compositionally biased region" description="Polar residues" evidence="16">
    <location>
        <begin position="686"/>
        <end position="695"/>
    </location>
</feature>
<feature type="compositionally biased region" description="Basic and acidic residues" evidence="16">
    <location>
        <begin position="1"/>
        <end position="13"/>
    </location>
</feature>
<feature type="compositionally biased region" description="Basic and acidic residues" evidence="16">
    <location>
        <begin position="791"/>
        <end position="808"/>
    </location>
</feature>
<dbReference type="PANTHER" id="PTHR13859">
    <property type="entry name" value="ATROPHIN-RELATED"/>
    <property type="match status" value="1"/>
</dbReference>
<keyword evidence="11" id="KW-0805">Transcription regulation</keyword>
<feature type="compositionally biased region" description="Acidic residues" evidence="16">
    <location>
        <begin position="625"/>
        <end position="640"/>
    </location>
</feature>
<dbReference type="CDD" id="cd04709">
    <property type="entry name" value="BAH_MTA"/>
    <property type="match status" value="1"/>
</dbReference>
<dbReference type="PROSITE" id="PS51293">
    <property type="entry name" value="SANT"/>
    <property type="match status" value="1"/>
</dbReference>
<dbReference type="KEGG" id="aplc:110982660"/>
<dbReference type="PANTHER" id="PTHR13859:SF11">
    <property type="entry name" value="GRUNGE, ISOFORM J"/>
    <property type="match status" value="1"/>
</dbReference>
<dbReference type="GO" id="GO:0003714">
    <property type="term" value="F:transcription corepressor activity"/>
    <property type="evidence" value="ECO:0007669"/>
    <property type="project" value="TreeGrafter"/>
</dbReference>
<dbReference type="RefSeq" id="XP_022096937.1">
    <property type="nucleotide sequence ID" value="XM_022241245.1"/>
</dbReference>
<keyword evidence="12" id="KW-0175">Coiled coil</keyword>
<keyword evidence="20" id="KW-1185">Reference proteome</keyword>
<feature type="compositionally biased region" description="Basic residues" evidence="16">
    <location>
        <begin position="1766"/>
        <end position="1777"/>
    </location>
</feature>
<keyword evidence="2" id="KW-0217">Developmental protein</keyword>
<dbReference type="InterPro" id="IPR000679">
    <property type="entry name" value="Znf_GATA"/>
</dbReference>
<feature type="compositionally biased region" description="Low complexity" evidence="16">
    <location>
        <begin position="998"/>
        <end position="1009"/>
    </location>
</feature>
<feature type="compositionally biased region" description="Basic and acidic residues" evidence="16">
    <location>
        <begin position="1088"/>
        <end position="1101"/>
    </location>
</feature>
<dbReference type="Gene3D" id="1.10.10.60">
    <property type="entry name" value="Homeodomain-like"/>
    <property type="match status" value="1"/>
</dbReference>
<dbReference type="Pfam" id="PF01448">
    <property type="entry name" value="ELM2"/>
    <property type="match status" value="1"/>
</dbReference>
<evidence type="ECO:0000256" key="14">
    <source>
        <dbReference type="ARBA" id="ARBA00023242"/>
    </source>
</evidence>
<feature type="domain" description="BAH" evidence="17">
    <location>
        <begin position="76"/>
        <end position="214"/>
    </location>
</feature>
<evidence type="ECO:0000256" key="5">
    <source>
        <dbReference type="ARBA" id="ARBA00022553"/>
    </source>
</evidence>
<dbReference type="InterPro" id="IPR009057">
    <property type="entry name" value="Homeodomain-like_sf"/>
</dbReference>
<feature type="compositionally biased region" description="Low complexity" evidence="16">
    <location>
        <begin position="540"/>
        <end position="553"/>
    </location>
</feature>
<dbReference type="Gene3D" id="4.10.1240.50">
    <property type="match status" value="1"/>
</dbReference>
<keyword evidence="5" id="KW-0597">Phosphoprotein</keyword>
<dbReference type="Proteomes" id="UP000694845">
    <property type="component" value="Unplaced"/>
</dbReference>
<feature type="compositionally biased region" description="Basic and acidic residues" evidence="16">
    <location>
        <begin position="1123"/>
        <end position="1156"/>
    </location>
</feature>
<feature type="compositionally biased region" description="Basic and acidic residues" evidence="16">
    <location>
        <begin position="984"/>
        <end position="997"/>
    </location>
</feature>
<sequence>MGEKREGGEEGVGHSHHHHHHPRRKRSVEISKADDAPPQRSPPMKPSGGRKNSLSSRIKRGADGEIMSYTTSDHSTTYTVGDSVYVESPRPDMPYFICTIQDFRVSKRDNVIVGVKWFYRQSEVPDSVYQLLVQDRHTENDSGTDLVTKDPIIKSRELFVSDTTENYHVSLLRGKGTVKHFKDIQNAKDFKARPDTFFYILGYNPETRRLASTQGEIRVGPSHQAVLPELRPKEKQPSGLVITRHEELTWRPVIHDSDLKMYLQAARSMAAFVGMCDGGSPEEGCEVASKDDTTINALQRLHENNYHYGKALQSLVKTCVPRSVDKKWNEQETKIFVKGLRQYGKNFFRIRKELLPHKERGDLVEFYYYWKKSPEASGQRIYRRHRRQSVLRRIKTCARANRPPSNEFLDLSSACESDMDSDDSERDFSSYACRHCFTTTSKDWHHGSRERILLCTNCRLSFKKYGELPPIENPREPPAFMFKPVREGESYDVGRHKLRSRRQRDLVSSTLRSGRNKHGSVSEPCSPVNVERKQDKHRNSPSMLSTSSDSSSKSSEKKVKEEPGAEPPESPTAPSIKQEPGGEEEEDEEEEEEDEEEAEEEETIEESRMRAEEPAADDGGAPDTDAPELEQMETNSDNDQDATTTTDSNSITNANDESSHPEGEGMSDDTSSSSRSPSPTADSEGQDQVESTPLSTPMVKVKEEKMDADTSDGDIVANRQGTPSSQPFSVIQRFDSPDSVPSRQPFESRPSSNSPLLGKAEAFYRPPPMPLIKMEKVDEPEPYQHQPLPLVKKEPRQDKVDETCKSESPRLQTPDRPLNMGNQLGVPLDPFRQPTECFRHPIDYQRSNERLYFPDGSLRPPVPSLRPPAGGSPSRPPADKYRLQSDGCGPPPELLKSRQTNSRSSEKDKLSRDGQDQTRYSIGNFKNQVDHLQLSSDDARQQKGAQFQVREESQRFDERYRASGNTRLPPVFSYSPKPQAVRSESLKDDKFQDEFRSSSKLKSTSEFSRPQPDPRMSAESSISPVDKSRQSVERRYPIIDHSRPFGSHFKDMEGMSKSSVESPKSQDEYLRSLGEQSRIQPTGGNMAHPREQARFGEHLRPELFVPGDSLRHLEYLQPGTHPRSSEHLRSIDGMRHGEHPNTGETRRPEDKHRPGDLPKSGNLQNHLRLGEHPKYDCPTFTDNPRPAGNPRQDDYLRSRERQNDFPESKKRPGLSELTAHREMHKNEHYRPAEKHRPGEQSGEEPGEPRRPVESLARPLEHIRPNEHPRLSEWYGFGSHMRSRQHIRLEEHPRSSEYSKQPEQPESGELQRSRELSKSGELQRVGEQGQTREPPRLAEDLHRSREYSTYGEHLSSTERDLKLQREHQMPPPDFLKPPDVPRFHPLVFKKERNEEAGAEKPLTRESPRQEAKKHDEDPRDSNSEEEEEDKGVYPRMPSPDPVVVDRTDYTSSSARFIRHWHRGINSCSRTDLVFSPLDSSKLAAKRAKTAAAAAAKEKEGKKAAVKKDSSSKEDKDRRQRRPSSTDKHAKKPDTPPENTSADAQVTSTYGLQQGPIAMPPPRGSPGYSGYPGQDMPAMRTLSEYARPHSAVVPGNPASNLMGPDPMLQYQLEQVYALGSREAQIDLVERELRERDLRQRDLRAMQERGLREMEMWDREMRERGLKPGYEQQYVGVRTSTTTPLAAYPHHPPHPGEPLPSPQQLNAYNHNLERAHAEHHLRMHGPENSAFSVDRLTSERMHLERMALMGDPRAAAAAAAAAAAGRPPTPHHHSHSHSHTHVHFHPQEHIHHTYLSQGGVLPDQPAGAVLPPTLHLPPNPLPVPQPPHPMINPAAAAAAAIGAPPSALPHARLYRPPIPDVLAQQIQHEHIQRQMLSERHPYPPPPPPPQPR</sequence>
<feature type="domain" description="ELM2" evidence="18">
    <location>
        <begin position="215"/>
        <end position="319"/>
    </location>
</feature>
<dbReference type="Pfam" id="PF00320">
    <property type="entry name" value="GATA"/>
    <property type="match status" value="1"/>
</dbReference>
<dbReference type="GO" id="GO:0005654">
    <property type="term" value="C:nucleoplasm"/>
    <property type="evidence" value="ECO:0007669"/>
    <property type="project" value="UniProtKB-ARBA"/>
</dbReference>
<protein>
    <recommendedName>
        <fullName evidence="15">Arginine-glutamic acid dipeptide repeats protein</fullName>
    </recommendedName>
</protein>
<name>A0A8B7YW66_ACAPL</name>
<dbReference type="InterPro" id="IPR017884">
    <property type="entry name" value="SANT_dom"/>
</dbReference>
<dbReference type="InterPro" id="IPR043151">
    <property type="entry name" value="BAH_sf"/>
</dbReference>
<keyword evidence="13" id="KW-0804">Transcription</keyword>
<dbReference type="OMA" id="RENSMRL"/>
<feature type="compositionally biased region" description="Polar residues" evidence="16">
    <location>
        <begin position="1074"/>
        <end position="1083"/>
    </location>
</feature>
<evidence type="ECO:0000259" key="19">
    <source>
        <dbReference type="PROSITE" id="PS51293"/>
    </source>
</evidence>
<keyword evidence="14" id="KW-0539">Nucleus</keyword>
<feature type="compositionally biased region" description="Basic and acidic residues" evidence="16">
    <location>
        <begin position="1867"/>
        <end position="1878"/>
    </location>
</feature>
<feature type="compositionally biased region" description="Polar residues" evidence="16">
    <location>
        <begin position="917"/>
        <end position="927"/>
    </location>
</feature>
<reference evidence="21" key="1">
    <citation type="submission" date="2025-08" db="UniProtKB">
        <authorList>
            <consortium name="RefSeq"/>
        </authorList>
    </citation>
    <scope>IDENTIFICATION</scope>
</reference>
<feature type="compositionally biased region" description="Basic and acidic residues" evidence="16">
    <location>
        <begin position="554"/>
        <end position="563"/>
    </location>
</feature>
<feature type="compositionally biased region" description="Basic and acidic residues" evidence="16">
    <location>
        <begin position="904"/>
        <end position="916"/>
    </location>
</feature>
<feature type="compositionally biased region" description="Basic and acidic residues" evidence="16">
    <location>
        <begin position="837"/>
        <end position="849"/>
    </location>
</feature>
<feature type="compositionally biased region" description="Basic and acidic residues" evidence="16">
    <location>
        <begin position="27"/>
        <end position="37"/>
    </location>
</feature>
<evidence type="ECO:0000256" key="6">
    <source>
        <dbReference type="ARBA" id="ARBA00022723"/>
    </source>
</evidence>
<dbReference type="GeneID" id="110982660"/>
<feature type="compositionally biased region" description="Basic and acidic residues" evidence="16">
    <location>
        <begin position="1286"/>
        <end position="1296"/>
    </location>
</feature>
<feature type="compositionally biased region" description="Basic and acidic residues" evidence="16">
    <location>
        <begin position="1494"/>
        <end position="1533"/>
    </location>
</feature>
<keyword evidence="6" id="KW-0479">Metal-binding</keyword>
<evidence type="ECO:0000256" key="16">
    <source>
        <dbReference type="SAM" id="MobiDB-lite"/>
    </source>
</evidence>
<evidence type="ECO:0000259" key="18">
    <source>
        <dbReference type="PROSITE" id="PS51156"/>
    </source>
</evidence>
<dbReference type="CDD" id="cd11661">
    <property type="entry name" value="SANT_MTA3_like"/>
    <property type="match status" value="1"/>
</dbReference>
<dbReference type="SMART" id="SM00439">
    <property type="entry name" value="BAH"/>
    <property type="match status" value="1"/>
</dbReference>
<keyword evidence="8" id="KW-0862">Zinc</keyword>
<feature type="compositionally biased region" description="Acidic residues" evidence="16">
    <location>
        <begin position="581"/>
        <end position="604"/>
    </location>
</feature>
<feature type="region of interest" description="Disordered" evidence="16">
    <location>
        <begin position="1757"/>
        <end position="1777"/>
    </location>
</feature>
<feature type="compositionally biased region" description="Basic and acidic residues" evidence="16">
    <location>
        <begin position="1246"/>
        <end position="1270"/>
    </location>
</feature>
<feature type="compositionally biased region" description="Polar residues" evidence="16">
    <location>
        <begin position="719"/>
        <end position="729"/>
    </location>
</feature>
<proteinExistence type="predicted"/>
<keyword evidence="7" id="KW-0863">Zinc-finger</keyword>
<feature type="compositionally biased region" description="Polar residues" evidence="16">
    <location>
        <begin position="1535"/>
        <end position="1550"/>
    </location>
</feature>
<dbReference type="InterPro" id="IPR000949">
    <property type="entry name" value="ELM2_dom"/>
</dbReference>
<dbReference type="FunFam" id="4.10.1240.50:FF:000003">
    <property type="entry name" value="Arginine-glutamic acid dipeptide (RE) repeats a"/>
    <property type="match status" value="1"/>
</dbReference>
<dbReference type="SMART" id="SM00401">
    <property type="entry name" value="ZnF_GATA"/>
    <property type="match status" value="1"/>
</dbReference>
<evidence type="ECO:0000256" key="10">
    <source>
        <dbReference type="ARBA" id="ARBA00022990"/>
    </source>
</evidence>
<feature type="compositionally biased region" description="Pro residues" evidence="16">
    <location>
        <begin position="1368"/>
        <end position="1379"/>
    </location>
</feature>
<dbReference type="SUPFAM" id="SSF46689">
    <property type="entry name" value="Homeodomain-like"/>
    <property type="match status" value="1"/>
</dbReference>
<comment type="subcellular location">
    <subcellularLocation>
        <location evidence="1">Nucleus</location>
    </subcellularLocation>
</comment>
<keyword evidence="3" id="KW-0678">Repressor</keyword>
<feature type="compositionally biased region" description="Basic and acidic residues" evidence="16">
    <location>
        <begin position="1218"/>
        <end position="1238"/>
    </location>
</feature>
<keyword evidence="9" id="KW-0832">Ubl conjugation</keyword>
<feature type="compositionally biased region" description="Polar residues" evidence="16">
    <location>
        <begin position="641"/>
        <end position="656"/>
    </location>
</feature>
<feature type="compositionally biased region" description="Basic and acidic residues" evidence="16">
    <location>
        <begin position="1387"/>
        <end position="1421"/>
    </location>
</feature>
<dbReference type="Pfam" id="PF01426">
    <property type="entry name" value="BAH"/>
    <property type="match status" value="1"/>
</dbReference>
<dbReference type="GO" id="GO:0008270">
    <property type="term" value="F:zinc ion binding"/>
    <property type="evidence" value="ECO:0007669"/>
    <property type="project" value="UniProtKB-KW"/>
</dbReference>
<accession>A0A8B7YW66</accession>
<dbReference type="SUPFAM" id="SSF57716">
    <property type="entry name" value="Glucocorticoid receptor-like (DNA-binding domain)"/>
    <property type="match status" value="1"/>
</dbReference>
<dbReference type="SMART" id="SM01189">
    <property type="entry name" value="ELM2"/>
    <property type="match status" value="1"/>
</dbReference>
<evidence type="ECO:0000256" key="2">
    <source>
        <dbReference type="ARBA" id="ARBA00022473"/>
    </source>
</evidence>
<dbReference type="GO" id="GO:0043565">
    <property type="term" value="F:sequence-specific DNA binding"/>
    <property type="evidence" value="ECO:0007669"/>
    <property type="project" value="InterPro"/>
</dbReference>
<evidence type="ECO:0000256" key="15">
    <source>
        <dbReference type="ARBA" id="ARBA00068839"/>
    </source>
</evidence>
<feature type="compositionally biased region" description="Basic and acidic residues" evidence="16">
    <location>
        <begin position="1191"/>
        <end position="1210"/>
    </location>
</feature>
<feature type="compositionally biased region" description="Basic residues" evidence="16">
    <location>
        <begin position="14"/>
        <end position="26"/>
    </location>
</feature>
<dbReference type="Gene3D" id="2.30.30.490">
    <property type="match status" value="1"/>
</dbReference>
<evidence type="ECO:0000256" key="11">
    <source>
        <dbReference type="ARBA" id="ARBA00023015"/>
    </source>
</evidence>
<evidence type="ECO:0000256" key="9">
    <source>
        <dbReference type="ARBA" id="ARBA00022843"/>
    </source>
</evidence>
<feature type="compositionally biased region" description="Basic and acidic residues" evidence="16">
    <location>
        <begin position="949"/>
        <end position="961"/>
    </location>
</feature>
<evidence type="ECO:0000256" key="8">
    <source>
        <dbReference type="ARBA" id="ARBA00022833"/>
    </source>
</evidence>
<evidence type="ECO:0000256" key="13">
    <source>
        <dbReference type="ARBA" id="ARBA00023163"/>
    </source>
</evidence>
<dbReference type="GO" id="GO:0003682">
    <property type="term" value="F:chromatin binding"/>
    <property type="evidence" value="ECO:0007669"/>
    <property type="project" value="InterPro"/>
</dbReference>
<feature type="region of interest" description="Disordered" evidence="16">
    <location>
        <begin position="1867"/>
        <end position="1889"/>
    </location>
</feature>
<dbReference type="CDD" id="cd00202">
    <property type="entry name" value="ZnF_GATA"/>
    <property type="match status" value="1"/>
</dbReference>
<feature type="domain" description="SANT" evidence="19">
    <location>
        <begin position="323"/>
        <end position="375"/>
    </location>
</feature>
<feature type="compositionally biased region" description="Low complexity" evidence="16">
    <location>
        <begin position="668"/>
        <end position="683"/>
    </location>
</feature>
<feature type="region of interest" description="Disordered" evidence="16">
    <location>
        <begin position="1485"/>
        <end position="1571"/>
    </location>
</feature>
<evidence type="ECO:0000259" key="17">
    <source>
        <dbReference type="PROSITE" id="PS51038"/>
    </source>
</evidence>
<feature type="compositionally biased region" description="Basic and acidic residues" evidence="16">
    <location>
        <begin position="1308"/>
        <end position="1317"/>
    </location>
</feature>